<keyword evidence="2" id="KW-1185">Reference proteome</keyword>
<dbReference type="Gene3D" id="3.40.1080.10">
    <property type="entry name" value="Glutaconate Coenzyme A-transferase"/>
    <property type="match status" value="1"/>
</dbReference>
<comment type="caution">
    <text evidence="1">The sequence shown here is derived from an EMBL/GenBank/DDBJ whole genome shotgun (WGS) entry which is preliminary data.</text>
</comment>
<dbReference type="Proteomes" id="UP000014977">
    <property type="component" value="Unassembled WGS sequence"/>
</dbReference>
<protein>
    <submittedName>
        <fullName evidence="1">Coenzyme A transferase</fullName>
    </submittedName>
</protein>
<keyword evidence="1" id="KW-0808">Transferase</keyword>
<proteinExistence type="predicted"/>
<sequence>MTQRQPQHHKVVPLTDAVRRYVRDGTHLAIGGFTLNRNPMAAIREIVRQRVRNLHLYAHSNGTGLDELIGGGCVARLEIAYGGNGVATPTCIRFRKAVEAGRIVVEDYSNYMMSLRFLAGAMGVPFLPTLSGLGSDIAARWGFSKAMRRDDPRLPDDKLIVMDNPFGAWGEASRVLLVPAVNPDVTLLHVQTADAMGTCRIDGLPFGDIEQAKASRHVIVTCETLTTTEALRAHPERNQLAFPHVSAVCHVPWGGYPTAVYRRYDYDAEYLKAYAEAAGDEERFAAYQERYIFGVDSHEAFLEAVGRPRLEALKADPETGYAVNMKRG</sequence>
<dbReference type="GO" id="GO:0008410">
    <property type="term" value="F:CoA-transferase activity"/>
    <property type="evidence" value="ECO:0007669"/>
    <property type="project" value="InterPro"/>
</dbReference>
<dbReference type="eggNOG" id="COG1788">
    <property type="taxonomic scope" value="Bacteria"/>
</dbReference>
<dbReference type="OrthoDB" id="9777193at2"/>
<name>S7VDT7_DESML</name>
<dbReference type="SMART" id="SM00882">
    <property type="entry name" value="CoA_trans"/>
    <property type="match status" value="1"/>
</dbReference>
<dbReference type="PANTHER" id="PTHR43293:SF3">
    <property type="entry name" value="CHOLESTEROL RING-CLEAVING HYDROLASE IPDB SUBUNIT"/>
    <property type="match status" value="1"/>
</dbReference>
<evidence type="ECO:0000313" key="2">
    <source>
        <dbReference type="Proteomes" id="UP000014977"/>
    </source>
</evidence>
<organism evidence="1 2">
    <name type="scientific">Desulfococcus multivorans DSM 2059</name>
    <dbReference type="NCBI Taxonomy" id="1121405"/>
    <lineage>
        <taxon>Bacteria</taxon>
        <taxon>Pseudomonadati</taxon>
        <taxon>Thermodesulfobacteriota</taxon>
        <taxon>Desulfobacteria</taxon>
        <taxon>Desulfobacterales</taxon>
        <taxon>Desulfococcaceae</taxon>
        <taxon>Desulfococcus</taxon>
    </lineage>
</organism>
<dbReference type="AlphaFoldDB" id="S7VDT7"/>
<reference evidence="1 2" key="1">
    <citation type="journal article" date="2013" name="Genome Announc.">
        <title>Draft genome sequences for three mercury-methylating, sulfate-reducing bacteria.</title>
        <authorList>
            <person name="Brown S.D."/>
            <person name="Hurt R.A.Jr."/>
            <person name="Gilmour C.C."/>
            <person name="Elias D.A."/>
        </authorList>
    </citation>
    <scope>NUCLEOTIDE SEQUENCE [LARGE SCALE GENOMIC DNA]</scope>
    <source>
        <strain evidence="1 2">DSM 2059</strain>
    </source>
</reference>
<dbReference type="RefSeq" id="WP_020875101.1">
    <property type="nucleotide sequence ID" value="NZ_ATHJ01000011.1"/>
</dbReference>
<dbReference type="InterPro" id="IPR004165">
    <property type="entry name" value="CoA_trans_fam_I"/>
</dbReference>
<accession>S7VDT7</accession>
<dbReference type="InterPro" id="IPR037171">
    <property type="entry name" value="NagB/RpiA_transferase-like"/>
</dbReference>
<dbReference type="PANTHER" id="PTHR43293">
    <property type="entry name" value="ACETATE COA-TRANSFERASE YDIF"/>
    <property type="match status" value="1"/>
</dbReference>
<dbReference type="EMBL" id="ATHJ01000011">
    <property type="protein sequence ID" value="EPR44874.1"/>
    <property type="molecule type" value="Genomic_DNA"/>
</dbReference>
<dbReference type="SUPFAM" id="SSF100950">
    <property type="entry name" value="NagB/RpiA/CoA transferase-like"/>
    <property type="match status" value="1"/>
</dbReference>
<dbReference type="PATRIC" id="fig|1121405.3.peg.61"/>
<dbReference type="STRING" id="897.B2D07_11420"/>
<evidence type="ECO:0000313" key="1">
    <source>
        <dbReference type="EMBL" id="EPR44874.1"/>
    </source>
</evidence>
<gene>
    <name evidence="1" type="ORF">dsmv_0910</name>
</gene>
<dbReference type="Pfam" id="PF01144">
    <property type="entry name" value="CoA_trans"/>
    <property type="match status" value="1"/>
</dbReference>
<dbReference type="Gene3D" id="3.30.30.40">
    <property type="match status" value="1"/>
</dbReference>